<dbReference type="Gene3D" id="1.20.1440.130">
    <property type="entry name" value="VKOR domain"/>
    <property type="match status" value="1"/>
</dbReference>
<dbReference type="InterPro" id="IPR036249">
    <property type="entry name" value="Thioredoxin-like_sf"/>
</dbReference>
<name>A0A2N7QF47_9BACT</name>
<accession>A0A2N7QF47</accession>
<dbReference type="Proteomes" id="UP000235619">
    <property type="component" value="Unassembled WGS sequence"/>
</dbReference>
<keyword evidence="1" id="KW-0472">Membrane</keyword>
<feature type="transmembrane region" description="Helical" evidence="1">
    <location>
        <begin position="59"/>
        <end position="77"/>
    </location>
</feature>
<keyword evidence="1" id="KW-0812">Transmembrane</keyword>
<dbReference type="InterPro" id="IPR038354">
    <property type="entry name" value="VKOR_sf"/>
</dbReference>
<feature type="transmembrane region" description="Helical" evidence="1">
    <location>
        <begin position="154"/>
        <end position="173"/>
    </location>
</feature>
<dbReference type="EMBL" id="PNJD01000196">
    <property type="protein sequence ID" value="PMP97345.1"/>
    <property type="molecule type" value="Genomic_DNA"/>
</dbReference>
<feature type="transmembrane region" description="Helical" evidence="1">
    <location>
        <begin position="89"/>
        <end position="110"/>
    </location>
</feature>
<organism evidence="2 3">
    <name type="scientific">Thermodesulfobacterium geofontis</name>
    <dbReference type="NCBI Taxonomy" id="1295609"/>
    <lineage>
        <taxon>Bacteria</taxon>
        <taxon>Pseudomonadati</taxon>
        <taxon>Thermodesulfobacteriota</taxon>
        <taxon>Thermodesulfobacteria</taxon>
        <taxon>Thermodesulfobacteriales</taxon>
        <taxon>Thermodesulfobacteriaceae</taxon>
        <taxon>Thermodesulfobacterium</taxon>
    </lineage>
</organism>
<sequence length="308" mass="36094">MTPRVFRSNRLRFLYLLISITGLILIGTEIYLNLKRTSLCQTEGCVIVHIFDKYNTLNYLGFLIFFYLFLVSLLDILNFHLGFFLKLRTYLLSLSVIVEGYLIGLQTWVLNTYCQYCLFVASLLFLAFFLDYFYSEKRLSSFFIKKENTSIYKISFLSFISVFLATYLVNLSLKPLNFKSPIIVYKKDCIHCEEVISYAKEKNIEVKLYEIKDVLPLAKIININSVPILLSKENGRIVIVNGKEEIKKWLDIKYGIKEEAEKDLEKVYKIVEKKEHKRKVQLFYPLESNKTVNNTEENGVCTIEKPCQ</sequence>
<evidence type="ECO:0008006" key="4">
    <source>
        <dbReference type="Google" id="ProtNLM"/>
    </source>
</evidence>
<evidence type="ECO:0000313" key="3">
    <source>
        <dbReference type="Proteomes" id="UP000235619"/>
    </source>
</evidence>
<evidence type="ECO:0000313" key="2">
    <source>
        <dbReference type="EMBL" id="PMP97345.1"/>
    </source>
</evidence>
<protein>
    <recommendedName>
        <fullName evidence="4">Vitamin K epoxide reductase</fullName>
    </recommendedName>
</protein>
<feature type="transmembrane region" description="Helical" evidence="1">
    <location>
        <begin position="116"/>
        <end position="134"/>
    </location>
</feature>
<dbReference type="SUPFAM" id="SSF52833">
    <property type="entry name" value="Thioredoxin-like"/>
    <property type="match status" value="1"/>
</dbReference>
<feature type="transmembrane region" description="Helical" evidence="1">
    <location>
        <begin position="12"/>
        <end position="32"/>
    </location>
</feature>
<dbReference type="AlphaFoldDB" id="A0A2N7QF47"/>
<evidence type="ECO:0000256" key="1">
    <source>
        <dbReference type="SAM" id="Phobius"/>
    </source>
</evidence>
<dbReference type="CDD" id="cd12921">
    <property type="entry name" value="VKOR_4"/>
    <property type="match status" value="1"/>
</dbReference>
<comment type="caution">
    <text evidence="2">The sequence shown here is derived from an EMBL/GenBank/DDBJ whole genome shotgun (WGS) entry which is preliminary data.</text>
</comment>
<keyword evidence="1" id="KW-1133">Transmembrane helix</keyword>
<proteinExistence type="predicted"/>
<gene>
    <name evidence="2" type="ORF">C0169_03325</name>
</gene>
<reference evidence="2 3" key="1">
    <citation type="submission" date="2018-01" db="EMBL/GenBank/DDBJ databases">
        <title>Metagenomic assembled genomes from two thermal pools in the Uzon Caldera, Kamchatka, Russia.</title>
        <authorList>
            <person name="Wilkins L."/>
            <person name="Ettinger C."/>
        </authorList>
    </citation>
    <scope>NUCLEOTIDE SEQUENCE [LARGE SCALE GENOMIC DNA]</scope>
    <source>
        <strain evidence="2">ARK-04</strain>
    </source>
</reference>